<accession>A0ABW0FV84</accession>
<evidence type="ECO:0000313" key="2">
    <source>
        <dbReference type="Proteomes" id="UP001596152"/>
    </source>
</evidence>
<dbReference type="Gene3D" id="3.40.50.150">
    <property type="entry name" value="Vaccinia Virus protein VP39"/>
    <property type="match status" value="1"/>
</dbReference>
<dbReference type="GO" id="GO:0032259">
    <property type="term" value="P:methylation"/>
    <property type="evidence" value="ECO:0007669"/>
    <property type="project" value="UniProtKB-KW"/>
</dbReference>
<dbReference type="EC" id="2.1.1.222" evidence="1"/>
<dbReference type="Pfam" id="PF13489">
    <property type="entry name" value="Methyltransf_23"/>
    <property type="match status" value="1"/>
</dbReference>
<name>A0ABW0FV84_9CAUL</name>
<dbReference type="SUPFAM" id="SSF53335">
    <property type="entry name" value="S-adenosyl-L-methionine-dependent methyltransferases"/>
    <property type="match status" value="1"/>
</dbReference>
<dbReference type="CDD" id="cd02440">
    <property type="entry name" value="AdoMet_MTases"/>
    <property type="match status" value="1"/>
</dbReference>
<dbReference type="RefSeq" id="WP_374038226.1">
    <property type="nucleotide sequence ID" value="NZ_CP169082.1"/>
</dbReference>
<sequence>MKNINNAIIDEFIGRSINELRLSKPKARYLEVGCGDMRYAKHLDREAWDCVFTDYESRSPGVTLLADAHALPFGSETFDVVVMTEVLEHLHSPELAIKEVTRVLGDSGVLILTVPFMYQLHEMPSDYVRWTEFMLSKTLASNGMSIVKFERRADAIGVLFTILQHLSSGLAEFLTRRAATRIFAPIVSGITAATLGLAVRAYVAAALRSIASVRYAGEGLTGVRGHLQLWHLGYNVVCAKRVGPS</sequence>
<keyword evidence="1" id="KW-0808">Transferase</keyword>
<dbReference type="EMBL" id="JBHSLF010000052">
    <property type="protein sequence ID" value="MFC5345675.1"/>
    <property type="molecule type" value="Genomic_DNA"/>
</dbReference>
<keyword evidence="2" id="KW-1185">Reference proteome</keyword>
<reference evidence="2" key="1">
    <citation type="journal article" date="2019" name="Int. J. Syst. Evol. Microbiol.">
        <title>The Global Catalogue of Microorganisms (GCM) 10K type strain sequencing project: providing services to taxonomists for standard genome sequencing and annotation.</title>
        <authorList>
            <consortium name="The Broad Institute Genomics Platform"/>
            <consortium name="The Broad Institute Genome Sequencing Center for Infectious Disease"/>
            <person name="Wu L."/>
            <person name="Ma J."/>
        </authorList>
    </citation>
    <scope>NUCLEOTIDE SEQUENCE [LARGE SCALE GENOMIC DNA]</scope>
    <source>
        <strain evidence="2">JCM 12125</strain>
    </source>
</reference>
<gene>
    <name evidence="1" type="ORF">ACFPIE_17305</name>
</gene>
<proteinExistence type="predicted"/>
<evidence type="ECO:0000313" key="1">
    <source>
        <dbReference type="EMBL" id="MFC5345675.1"/>
    </source>
</evidence>
<dbReference type="GO" id="GO:0061542">
    <property type="term" value="F:3-demethylubiquinol 3-O-methyltransferase activity"/>
    <property type="evidence" value="ECO:0007669"/>
    <property type="project" value="UniProtKB-EC"/>
</dbReference>
<keyword evidence="1" id="KW-0489">Methyltransferase</keyword>
<protein>
    <submittedName>
        <fullName evidence="1">Class I SAM-dependent methyltransferase</fullName>
        <ecNumber evidence="1">2.1.1.222</ecNumber>
        <ecNumber evidence="1">2.1.1.64</ecNumber>
    </submittedName>
</protein>
<dbReference type="Proteomes" id="UP001596152">
    <property type="component" value="Unassembled WGS sequence"/>
</dbReference>
<dbReference type="EC" id="2.1.1.64" evidence="1"/>
<dbReference type="InterPro" id="IPR029063">
    <property type="entry name" value="SAM-dependent_MTases_sf"/>
</dbReference>
<comment type="caution">
    <text evidence="1">The sequence shown here is derived from an EMBL/GenBank/DDBJ whole genome shotgun (WGS) entry which is preliminary data.</text>
</comment>
<organism evidence="1 2">
    <name type="scientific">Brevundimonas staleyi</name>
    <dbReference type="NCBI Taxonomy" id="74326"/>
    <lineage>
        <taxon>Bacteria</taxon>
        <taxon>Pseudomonadati</taxon>
        <taxon>Pseudomonadota</taxon>
        <taxon>Alphaproteobacteria</taxon>
        <taxon>Caulobacterales</taxon>
        <taxon>Caulobacteraceae</taxon>
        <taxon>Brevundimonas</taxon>
    </lineage>
</organism>
<dbReference type="GO" id="GO:0102208">
    <property type="term" value="F:2-polyprenyl-6-hydroxyphenol methylase activity"/>
    <property type="evidence" value="ECO:0007669"/>
    <property type="project" value="UniProtKB-EC"/>
</dbReference>